<dbReference type="GO" id="GO:0005764">
    <property type="term" value="C:lysosome"/>
    <property type="evidence" value="ECO:0007669"/>
    <property type="project" value="UniProtKB-SubCell"/>
</dbReference>
<protein>
    <recommendedName>
        <fullName evidence="5">Carboxypeptidase Q</fullName>
    </recommendedName>
    <alternativeName>
        <fullName evidence="20">Plasma glutamate carboxypeptidase</fullName>
    </alternativeName>
</protein>
<keyword evidence="18" id="KW-0458">Lysosome</keyword>
<keyword evidence="10" id="KW-0732">Signal</keyword>
<evidence type="ECO:0000259" key="21">
    <source>
        <dbReference type="Pfam" id="PF04389"/>
    </source>
</evidence>
<dbReference type="Gene3D" id="3.40.630.10">
    <property type="entry name" value="Zn peptidases"/>
    <property type="match status" value="1"/>
</dbReference>
<evidence type="ECO:0000256" key="4">
    <source>
        <dbReference type="ARBA" id="ARBA00004613"/>
    </source>
</evidence>
<keyword evidence="17" id="KW-0325">Glycoprotein</keyword>
<dbReference type="GO" id="GO:0004180">
    <property type="term" value="F:carboxypeptidase activity"/>
    <property type="evidence" value="ECO:0007669"/>
    <property type="project" value="UniProtKB-KW"/>
</dbReference>
<keyword evidence="12" id="KW-0256">Endoplasmic reticulum</keyword>
<comment type="caution">
    <text evidence="22">The sequence shown here is derived from an EMBL/GenBank/DDBJ whole genome shotgun (WGS) entry which is preliminary data.</text>
</comment>
<evidence type="ECO:0000256" key="12">
    <source>
        <dbReference type="ARBA" id="ARBA00022824"/>
    </source>
</evidence>
<dbReference type="PANTHER" id="PTHR12053">
    <property type="entry name" value="PROTEASE FAMILY M28 PLASMA GLUTAMATE CARBOXYPEPTIDASE-RELATED"/>
    <property type="match status" value="1"/>
</dbReference>
<keyword evidence="7" id="KW-0121">Carboxypeptidase</keyword>
<dbReference type="Gene3D" id="3.50.30.30">
    <property type="match status" value="1"/>
</dbReference>
<name>A0AAE3E4S9_9FIRM</name>
<dbReference type="SUPFAM" id="SSF53187">
    <property type="entry name" value="Zn-dependent exopeptidases"/>
    <property type="match status" value="1"/>
</dbReference>
<gene>
    <name evidence="22" type="ORF">LKD48_08645</name>
</gene>
<evidence type="ECO:0000256" key="3">
    <source>
        <dbReference type="ARBA" id="ARBA00004555"/>
    </source>
</evidence>
<evidence type="ECO:0000256" key="2">
    <source>
        <dbReference type="ARBA" id="ARBA00004371"/>
    </source>
</evidence>
<accession>A0AAE3E4S9</accession>
<keyword evidence="6" id="KW-0964">Secreted</keyword>
<evidence type="ECO:0000256" key="11">
    <source>
        <dbReference type="ARBA" id="ARBA00022801"/>
    </source>
</evidence>
<keyword evidence="14" id="KW-0333">Golgi apparatus</keyword>
<keyword evidence="13" id="KW-0862">Zinc</keyword>
<evidence type="ECO:0000256" key="7">
    <source>
        <dbReference type="ARBA" id="ARBA00022645"/>
    </source>
</evidence>
<dbReference type="GO" id="GO:0005576">
    <property type="term" value="C:extracellular region"/>
    <property type="evidence" value="ECO:0007669"/>
    <property type="project" value="UniProtKB-SubCell"/>
</dbReference>
<evidence type="ECO:0000313" key="22">
    <source>
        <dbReference type="EMBL" id="MCC2221698.1"/>
    </source>
</evidence>
<comment type="subunit">
    <text evidence="19">Homodimer. The monomeric form is inactive while the homodimer is active.</text>
</comment>
<keyword evidence="9" id="KW-0479">Metal-binding</keyword>
<dbReference type="RefSeq" id="WP_227102423.1">
    <property type="nucleotide sequence ID" value="NZ_JAJEQN010000019.1"/>
</dbReference>
<dbReference type="EMBL" id="JAJEQN010000019">
    <property type="protein sequence ID" value="MCC2221698.1"/>
    <property type="molecule type" value="Genomic_DNA"/>
</dbReference>
<evidence type="ECO:0000256" key="18">
    <source>
        <dbReference type="ARBA" id="ARBA00023228"/>
    </source>
</evidence>
<keyword evidence="8" id="KW-0645">Protease</keyword>
<keyword evidence="11" id="KW-0378">Hydrolase</keyword>
<reference evidence="22 23" key="1">
    <citation type="submission" date="2021-10" db="EMBL/GenBank/DDBJ databases">
        <title>Anaerobic single-cell dispensing facilitates the cultivation of human gut bacteria.</title>
        <authorList>
            <person name="Afrizal A."/>
        </authorList>
    </citation>
    <scope>NUCLEOTIDE SEQUENCE [LARGE SCALE GENOMIC DNA]</scope>
    <source>
        <strain evidence="22 23">CLA-AA-H224</strain>
    </source>
</reference>
<keyword evidence="16" id="KW-0865">Zymogen</keyword>
<comment type="subcellular location">
    <subcellularLocation>
        <location evidence="1">Endoplasmic reticulum</location>
    </subcellularLocation>
    <subcellularLocation>
        <location evidence="3">Golgi apparatus</location>
    </subcellularLocation>
    <subcellularLocation>
        <location evidence="2">Lysosome</location>
    </subcellularLocation>
    <subcellularLocation>
        <location evidence="4">Secreted</location>
    </subcellularLocation>
</comment>
<evidence type="ECO:0000256" key="9">
    <source>
        <dbReference type="ARBA" id="ARBA00022723"/>
    </source>
</evidence>
<keyword evidence="15" id="KW-0482">Metalloprotease</keyword>
<evidence type="ECO:0000256" key="15">
    <source>
        <dbReference type="ARBA" id="ARBA00023049"/>
    </source>
</evidence>
<dbReference type="GO" id="GO:0046872">
    <property type="term" value="F:metal ion binding"/>
    <property type="evidence" value="ECO:0007669"/>
    <property type="project" value="UniProtKB-KW"/>
</dbReference>
<evidence type="ECO:0000256" key="14">
    <source>
        <dbReference type="ARBA" id="ARBA00023034"/>
    </source>
</evidence>
<evidence type="ECO:0000256" key="6">
    <source>
        <dbReference type="ARBA" id="ARBA00022525"/>
    </source>
</evidence>
<organism evidence="22 23">
    <name type="scientific">Anthropogastromicrobium aceti</name>
    <dbReference type="NCBI Taxonomy" id="2981768"/>
    <lineage>
        <taxon>Bacteria</taxon>
        <taxon>Bacillati</taxon>
        <taxon>Bacillota</taxon>
        <taxon>Clostridia</taxon>
        <taxon>Lachnospirales</taxon>
        <taxon>Lachnospiraceae</taxon>
        <taxon>Anthropogastromicrobium</taxon>
    </lineage>
</organism>
<evidence type="ECO:0000256" key="16">
    <source>
        <dbReference type="ARBA" id="ARBA00023145"/>
    </source>
</evidence>
<evidence type="ECO:0000256" key="19">
    <source>
        <dbReference type="ARBA" id="ARBA00025833"/>
    </source>
</evidence>
<evidence type="ECO:0000256" key="1">
    <source>
        <dbReference type="ARBA" id="ARBA00004240"/>
    </source>
</evidence>
<evidence type="ECO:0000256" key="10">
    <source>
        <dbReference type="ARBA" id="ARBA00022729"/>
    </source>
</evidence>
<dbReference type="PANTHER" id="PTHR12053:SF3">
    <property type="entry name" value="CARBOXYPEPTIDASE Q"/>
    <property type="match status" value="1"/>
</dbReference>
<feature type="domain" description="Peptidase M28" evidence="21">
    <location>
        <begin position="203"/>
        <end position="383"/>
    </location>
</feature>
<evidence type="ECO:0000256" key="17">
    <source>
        <dbReference type="ARBA" id="ARBA00023180"/>
    </source>
</evidence>
<evidence type="ECO:0000313" key="23">
    <source>
        <dbReference type="Proteomes" id="UP001198200"/>
    </source>
</evidence>
<dbReference type="GO" id="GO:0070573">
    <property type="term" value="F:metallodipeptidase activity"/>
    <property type="evidence" value="ECO:0007669"/>
    <property type="project" value="InterPro"/>
</dbReference>
<evidence type="ECO:0000256" key="5">
    <source>
        <dbReference type="ARBA" id="ARBA00014116"/>
    </source>
</evidence>
<evidence type="ECO:0000256" key="20">
    <source>
        <dbReference type="ARBA" id="ARBA00033328"/>
    </source>
</evidence>
<evidence type="ECO:0000256" key="8">
    <source>
        <dbReference type="ARBA" id="ARBA00022670"/>
    </source>
</evidence>
<dbReference type="GO" id="GO:0006508">
    <property type="term" value="P:proteolysis"/>
    <property type="evidence" value="ECO:0007669"/>
    <property type="project" value="UniProtKB-KW"/>
</dbReference>
<proteinExistence type="predicted"/>
<dbReference type="Proteomes" id="UP001198200">
    <property type="component" value="Unassembled WGS sequence"/>
</dbReference>
<keyword evidence="23" id="KW-1185">Reference proteome</keyword>
<dbReference type="InterPro" id="IPR039866">
    <property type="entry name" value="CPQ"/>
</dbReference>
<sequence length="417" mass="46413">MMNTFISGERQYGFVSKFNYVREAGTSGEQRAAETILQELKKENSDAQIRTEEFSFFAPQIKRSFFEVTAPYHKVYEACTFGFCANTDENGLEADFVYLENADDINMKQANGKIVMLNNYMSRTMLEKLVKAGALGFVSFSGTPIDTGKKRLPTSKNLGQSKTLAEIPGTCIHFVDAAEIVEKGALRVRMICEQTLVEKTSQNICARIEGSDKSDDILTVTAHYDSVPQGPGAYDNMAGCAIVMELFLYFCEHKPRRTIDFVFFGAEEKGLLGSRAYVKAHDSELSHHLFNMNIDLAGQSLGGTVIGVTGDSSICRQFEALAEKCGIGMTTRSSVWSSDSNTFAWKRVPSMTLNRDGYGMHTEYDTIDLISAWSLRRSALLLCTIANYLANEEVFPLCRQIPQEFLAQLDASFSTEK</sequence>
<dbReference type="Pfam" id="PF04389">
    <property type="entry name" value="Peptidase_M28"/>
    <property type="match status" value="1"/>
</dbReference>
<evidence type="ECO:0000256" key="13">
    <source>
        <dbReference type="ARBA" id="ARBA00022833"/>
    </source>
</evidence>
<dbReference type="AlphaFoldDB" id="A0AAE3E4S9"/>
<dbReference type="InterPro" id="IPR007484">
    <property type="entry name" value="Peptidase_M28"/>
</dbReference>